<organism evidence="3 4">
    <name type="scientific">Catenisphaera adipataccumulans</name>
    <dbReference type="NCBI Taxonomy" id="700500"/>
    <lineage>
        <taxon>Bacteria</taxon>
        <taxon>Bacillati</taxon>
        <taxon>Bacillota</taxon>
        <taxon>Erysipelotrichia</taxon>
        <taxon>Erysipelotrichales</taxon>
        <taxon>Erysipelotrichaceae</taxon>
        <taxon>Catenisphaera</taxon>
    </lineage>
</organism>
<name>A0A7W8FUC3_9FIRM</name>
<dbReference type="Pfam" id="PF00196">
    <property type="entry name" value="GerE"/>
    <property type="match status" value="1"/>
</dbReference>
<dbReference type="InterPro" id="IPR016032">
    <property type="entry name" value="Sig_transdc_resp-reg_C-effctor"/>
</dbReference>
<sequence length="250" mass="29780">MKQIQAADWIILNTLIYEIYSIEDFNEMRLNFLKKMKMVIDFDDADFYLADPQHPDQIIEGLSLHHTSARRETLDRQNGDTFGLVHAGKCLVCRDSDLMSDEQLEQTSYYQNILTKNNWHHAMKMILAFEGKFLGLVTFYRNIGKADFAYEDVFLADMMKEHMALRLHEQERFDRENREQHTIEEITAQYHLTKQEHRILCLTMKRMSNPEICDRLSISNNTLKKHFLNIYRKMHINSRLELFKMVKGTH</sequence>
<dbReference type="SUPFAM" id="SSF55781">
    <property type="entry name" value="GAF domain-like"/>
    <property type="match status" value="1"/>
</dbReference>
<evidence type="ECO:0000256" key="1">
    <source>
        <dbReference type="ARBA" id="ARBA00023125"/>
    </source>
</evidence>
<keyword evidence="4" id="KW-1185">Reference proteome</keyword>
<dbReference type="SMART" id="SM00421">
    <property type="entry name" value="HTH_LUXR"/>
    <property type="match status" value="1"/>
</dbReference>
<evidence type="ECO:0000259" key="2">
    <source>
        <dbReference type="PROSITE" id="PS50043"/>
    </source>
</evidence>
<dbReference type="SUPFAM" id="SSF46894">
    <property type="entry name" value="C-terminal effector domain of the bipartite response regulators"/>
    <property type="match status" value="1"/>
</dbReference>
<dbReference type="Gene3D" id="1.10.10.10">
    <property type="entry name" value="Winged helix-like DNA-binding domain superfamily/Winged helix DNA-binding domain"/>
    <property type="match status" value="1"/>
</dbReference>
<comment type="caution">
    <text evidence="3">The sequence shown here is derived from an EMBL/GenBank/DDBJ whole genome shotgun (WGS) entry which is preliminary data.</text>
</comment>
<dbReference type="InterPro" id="IPR036388">
    <property type="entry name" value="WH-like_DNA-bd_sf"/>
</dbReference>
<dbReference type="PROSITE" id="PS50043">
    <property type="entry name" value="HTH_LUXR_2"/>
    <property type="match status" value="1"/>
</dbReference>
<dbReference type="PANTHER" id="PTHR43214">
    <property type="entry name" value="TWO-COMPONENT RESPONSE REGULATOR"/>
    <property type="match status" value="1"/>
</dbReference>
<dbReference type="RefSeq" id="WP_183327136.1">
    <property type="nucleotide sequence ID" value="NZ_JACHHK010000002.1"/>
</dbReference>
<protein>
    <submittedName>
        <fullName evidence="3">DNA-binding CsgD family transcriptional regulator</fullName>
    </submittedName>
</protein>
<feature type="domain" description="HTH luxR-type" evidence="2">
    <location>
        <begin position="185"/>
        <end position="250"/>
    </location>
</feature>
<dbReference type="GO" id="GO:0006355">
    <property type="term" value="P:regulation of DNA-templated transcription"/>
    <property type="evidence" value="ECO:0007669"/>
    <property type="project" value="InterPro"/>
</dbReference>
<dbReference type="CDD" id="cd06170">
    <property type="entry name" value="LuxR_C_like"/>
    <property type="match status" value="1"/>
</dbReference>
<dbReference type="Proteomes" id="UP000539953">
    <property type="component" value="Unassembled WGS sequence"/>
</dbReference>
<dbReference type="AlphaFoldDB" id="A0A7W8FUC3"/>
<dbReference type="PRINTS" id="PR00038">
    <property type="entry name" value="HTHLUXR"/>
</dbReference>
<evidence type="ECO:0000313" key="4">
    <source>
        <dbReference type="Proteomes" id="UP000539953"/>
    </source>
</evidence>
<dbReference type="GO" id="GO:0003677">
    <property type="term" value="F:DNA binding"/>
    <property type="evidence" value="ECO:0007669"/>
    <property type="project" value="UniProtKB-KW"/>
</dbReference>
<reference evidence="3 4" key="1">
    <citation type="submission" date="2020-08" db="EMBL/GenBank/DDBJ databases">
        <title>Genomic Encyclopedia of Type Strains, Phase IV (KMG-IV): sequencing the most valuable type-strain genomes for metagenomic binning, comparative biology and taxonomic classification.</title>
        <authorList>
            <person name="Goeker M."/>
        </authorList>
    </citation>
    <scope>NUCLEOTIDE SEQUENCE [LARGE SCALE GENOMIC DNA]</scope>
    <source>
        <strain evidence="3 4">DSM 25799</strain>
    </source>
</reference>
<gene>
    <name evidence="3" type="ORF">HNQ47_000458</name>
</gene>
<proteinExistence type="predicted"/>
<keyword evidence="1 3" id="KW-0238">DNA-binding</keyword>
<dbReference type="EMBL" id="JACHHK010000002">
    <property type="protein sequence ID" value="MBB5182439.1"/>
    <property type="molecule type" value="Genomic_DNA"/>
</dbReference>
<accession>A0A7W8FUC3</accession>
<dbReference type="InterPro" id="IPR000792">
    <property type="entry name" value="Tscrpt_reg_LuxR_C"/>
</dbReference>
<evidence type="ECO:0000313" key="3">
    <source>
        <dbReference type="EMBL" id="MBB5182439.1"/>
    </source>
</evidence>
<dbReference type="InterPro" id="IPR039420">
    <property type="entry name" value="WalR-like"/>
</dbReference>